<dbReference type="InterPro" id="IPR039793">
    <property type="entry name" value="UROS/Hem4"/>
</dbReference>
<dbReference type="PANTHER" id="PTHR38042">
    <property type="entry name" value="UROPORPHYRINOGEN-III SYNTHASE, CHLOROPLASTIC"/>
    <property type="match status" value="1"/>
</dbReference>
<name>A0A5A9W7M8_9GAMM</name>
<dbReference type="GO" id="GO:0006780">
    <property type="term" value="P:uroporphyrinogen III biosynthetic process"/>
    <property type="evidence" value="ECO:0007669"/>
    <property type="project" value="UniProtKB-UniRule"/>
</dbReference>
<feature type="domain" description="Tetrapyrrole biosynthesis uroporphyrinogen III synthase" evidence="10">
    <location>
        <begin position="28"/>
        <end position="258"/>
    </location>
</feature>
<evidence type="ECO:0000256" key="5">
    <source>
        <dbReference type="ARBA" id="ARBA00023244"/>
    </source>
</evidence>
<keyword evidence="12" id="KW-1185">Reference proteome</keyword>
<gene>
    <name evidence="11" type="ORF">E1H14_00210</name>
</gene>
<evidence type="ECO:0000256" key="8">
    <source>
        <dbReference type="ARBA" id="ARBA00048617"/>
    </source>
</evidence>
<protein>
    <recommendedName>
        <fullName evidence="7 9">Uroporphyrinogen-III synthase</fullName>
        <ecNumber evidence="3 9">4.2.1.75</ecNumber>
    </recommendedName>
</protein>
<dbReference type="GO" id="GO:0006782">
    <property type="term" value="P:protoporphyrinogen IX biosynthetic process"/>
    <property type="evidence" value="ECO:0007669"/>
    <property type="project" value="UniProtKB-UniRule"/>
</dbReference>
<comment type="caution">
    <text evidence="11">The sequence shown here is derived from an EMBL/GenBank/DDBJ whole genome shotgun (WGS) entry which is preliminary data.</text>
</comment>
<dbReference type="AlphaFoldDB" id="A0A5A9W7M8"/>
<dbReference type="Pfam" id="PF02602">
    <property type="entry name" value="HEM4"/>
    <property type="match status" value="1"/>
</dbReference>
<dbReference type="EMBL" id="SMRS01000001">
    <property type="protein sequence ID" value="KAA0876205.1"/>
    <property type="molecule type" value="Genomic_DNA"/>
</dbReference>
<evidence type="ECO:0000313" key="12">
    <source>
        <dbReference type="Proteomes" id="UP000325302"/>
    </source>
</evidence>
<dbReference type="InterPro" id="IPR003754">
    <property type="entry name" value="4pyrrol_synth_uPrphyn_synth"/>
</dbReference>
<dbReference type="Gene3D" id="3.40.50.10090">
    <property type="match status" value="2"/>
</dbReference>
<evidence type="ECO:0000256" key="7">
    <source>
        <dbReference type="ARBA" id="ARBA00040167"/>
    </source>
</evidence>
<evidence type="ECO:0000256" key="9">
    <source>
        <dbReference type="RuleBase" id="RU366031"/>
    </source>
</evidence>
<comment type="pathway">
    <text evidence="1 9">Porphyrin-containing compound metabolism; protoporphyrin-IX biosynthesis; coproporphyrinogen-III from 5-aminolevulinate: step 3/4.</text>
</comment>
<comment type="similarity">
    <text evidence="2 9">Belongs to the uroporphyrinogen-III synthase family.</text>
</comment>
<dbReference type="Proteomes" id="UP000325302">
    <property type="component" value="Unassembled WGS sequence"/>
</dbReference>
<evidence type="ECO:0000259" key="10">
    <source>
        <dbReference type="Pfam" id="PF02602"/>
    </source>
</evidence>
<accession>A0A5A9W7M8</accession>
<organism evidence="11 12">
    <name type="scientific">Nitrincola tapanii</name>
    <dbReference type="NCBI Taxonomy" id="1708751"/>
    <lineage>
        <taxon>Bacteria</taxon>
        <taxon>Pseudomonadati</taxon>
        <taxon>Pseudomonadota</taxon>
        <taxon>Gammaproteobacteria</taxon>
        <taxon>Oceanospirillales</taxon>
        <taxon>Oceanospirillaceae</taxon>
        <taxon>Nitrincola</taxon>
    </lineage>
</organism>
<reference evidence="11 12" key="1">
    <citation type="submission" date="2019-03" db="EMBL/GenBank/DDBJ databases">
        <title>Nitrincola sp. nov. isolated from an Indian soda lake.</title>
        <authorList>
            <person name="Joshi A."/>
            <person name="Thite S.V."/>
            <person name="Joseph N."/>
            <person name="Dhotre D."/>
            <person name="Moorthy M."/>
            <person name="Shouche Y.S."/>
        </authorList>
    </citation>
    <scope>NUCLEOTIDE SEQUENCE [LARGE SCALE GENOMIC DNA]</scope>
    <source>
        <strain evidence="11 12">MEB193</strain>
    </source>
</reference>
<dbReference type="EC" id="4.2.1.75" evidence="3 9"/>
<dbReference type="PANTHER" id="PTHR38042:SF1">
    <property type="entry name" value="UROPORPHYRINOGEN-III SYNTHASE, CHLOROPLASTIC"/>
    <property type="match status" value="1"/>
</dbReference>
<proteinExistence type="inferred from homology"/>
<evidence type="ECO:0000256" key="4">
    <source>
        <dbReference type="ARBA" id="ARBA00023239"/>
    </source>
</evidence>
<dbReference type="InterPro" id="IPR036108">
    <property type="entry name" value="4pyrrol_syn_uPrphyn_synt_sf"/>
</dbReference>
<keyword evidence="4 9" id="KW-0456">Lyase</keyword>
<keyword evidence="5 9" id="KW-0627">Porphyrin biosynthesis</keyword>
<evidence type="ECO:0000256" key="3">
    <source>
        <dbReference type="ARBA" id="ARBA00013109"/>
    </source>
</evidence>
<evidence type="ECO:0000313" key="11">
    <source>
        <dbReference type="EMBL" id="KAA0876205.1"/>
    </source>
</evidence>
<evidence type="ECO:0000256" key="6">
    <source>
        <dbReference type="ARBA" id="ARBA00037589"/>
    </source>
</evidence>
<dbReference type="CDD" id="cd06578">
    <property type="entry name" value="HemD"/>
    <property type="match status" value="1"/>
</dbReference>
<comment type="catalytic activity">
    <reaction evidence="8 9">
        <text>hydroxymethylbilane = uroporphyrinogen III + H2O</text>
        <dbReference type="Rhea" id="RHEA:18965"/>
        <dbReference type="ChEBI" id="CHEBI:15377"/>
        <dbReference type="ChEBI" id="CHEBI:57308"/>
        <dbReference type="ChEBI" id="CHEBI:57845"/>
        <dbReference type="EC" id="4.2.1.75"/>
    </reaction>
</comment>
<evidence type="ECO:0000256" key="1">
    <source>
        <dbReference type="ARBA" id="ARBA00004772"/>
    </source>
</evidence>
<dbReference type="GO" id="GO:0004852">
    <property type="term" value="F:uroporphyrinogen-III synthase activity"/>
    <property type="evidence" value="ECO:0007669"/>
    <property type="project" value="UniProtKB-UniRule"/>
</dbReference>
<sequence>MFMPRSDALHGQVCLVTRPAHQNQGQIAQLSALGAEALTLPLISIEPVSDQSEFGLILKEAILNLDRYQAVIFVSPNAARLGADWIDRYWPQLPIGVEWIGIGEQTTQALQAAGFPAWHAAGYDSEALLADARTQAVAGQRILILRGNGGRELLSETLTERGAQVDRCCVYQRLCPEYPQALIESTIYHPFLSAILITSGEGLKNLMYLAQRVKHASIDTLLSRLILVPSRRLYDQARSLGFTQIRVASGADDRSMIAALLPANDLEEQA</sequence>
<dbReference type="SUPFAM" id="SSF69618">
    <property type="entry name" value="HemD-like"/>
    <property type="match status" value="1"/>
</dbReference>
<dbReference type="UniPathway" id="UPA00251">
    <property type="reaction ID" value="UER00320"/>
</dbReference>
<comment type="function">
    <text evidence="6 9">Catalyzes cyclization of the linear tetrapyrrole, hydroxymethylbilane, to the macrocyclic uroporphyrinogen III.</text>
</comment>
<evidence type="ECO:0000256" key="2">
    <source>
        <dbReference type="ARBA" id="ARBA00008133"/>
    </source>
</evidence>
<dbReference type="OrthoDB" id="9787650at2"/>